<proteinExistence type="predicted"/>
<evidence type="ECO:0000313" key="2">
    <source>
        <dbReference type="Proteomes" id="UP001292094"/>
    </source>
</evidence>
<organism evidence="1 2">
    <name type="scientific">Petrolisthes manimaculis</name>
    <dbReference type="NCBI Taxonomy" id="1843537"/>
    <lineage>
        <taxon>Eukaryota</taxon>
        <taxon>Metazoa</taxon>
        <taxon>Ecdysozoa</taxon>
        <taxon>Arthropoda</taxon>
        <taxon>Crustacea</taxon>
        <taxon>Multicrustacea</taxon>
        <taxon>Malacostraca</taxon>
        <taxon>Eumalacostraca</taxon>
        <taxon>Eucarida</taxon>
        <taxon>Decapoda</taxon>
        <taxon>Pleocyemata</taxon>
        <taxon>Anomura</taxon>
        <taxon>Galatheoidea</taxon>
        <taxon>Porcellanidae</taxon>
        <taxon>Petrolisthes</taxon>
    </lineage>
</organism>
<dbReference type="Proteomes" id="UP001292094">
    <property type="component" value="Unassembled WGS sequence"/>
</dbReference>
<name>A0AAE1P1C7_9EUCA</name>
<gene>
    <name evidence="1" type="ORF">Pmani_028807</name>
</gene>
<dbReference type="EMBL" id="JAWZYT010003351">
    <property type="protein sequence ID" value="KAK4298882.1"/>
    <property type="molecule type" value="Genomic_DNA"/>
</dbReference>
<sequence length="67" mass="7059">MSVRCTGTPARVATRVLSPSTEKNGKVSGWDGPWVELPSVSRCTLAFTLMIPSPSTSLSPAVPDSLQ</sequence>
<keyword evidence="2" id="KW-1185">Reference proteome</keyword>
<accession>A0AAE1P1C7</accession>
<dbReference type="AlphaFoldDB" id="A0AAE1P1C7"/>
<reference evidence="1" key="1">
    <citation type="submission" date="2023-11" db="EMBL/GenBank/DDBJ databases">
        <title>Genome assemblies of two species of porcelain crab, Petrolisthes cinctipes and Petrolisthes manimaculis (Anomura: Porcellanidae).</title>
        <authorList>
            <person name="Angst P."/>
        </authorList>
    </citation>
    <scope>NUCLEOTIDE SEQUENCE</scope>
    <source>
        <strain evidence="1">PB745_02</strain>
        <tissue evidence="1">Gill</tissue>
    </source>
</reference>
<protein>
    <submittedName>
        <fullName evidence="1">Uncharacterized protein</fullName>
    </submittedName>
</protein>
<evidence type="ECO:0000313" key="1">
    <source>
        <dbReference type="EMBL" id="KAK4298882.1"/>
    </source>
</evidence>
<comment type="caution">
    <text evidence="1">The sequence shown here is derived from an EMBL/GenBank/DDBJ whole genome shotgun (WGS) entry which is preliminary data.</text>
</comment>